<gene>
    <name evidence="2" type="ORF">ZHAS_00005181</name>
</gene>
<feature type="region of interest" description="Disordered" evidence="1">
    <location>
        <begin position="27"/>
        <end position="66"/>
    </location>
</feature>
<dbReference type="Proteomes" id="UP000030765">
    <property type="component" value="Unassembled WGS sequence"/>
</dbReference>
<evidence type="ECO:0000313" key="3">
    <source>
        <dbReference type="EnsemblMetazoa" id="ASIC005181-PA"/>
    </source>
</evidence>
<evidence type="ECO:0000256" key="1">
    <source>
        <dbReference type="SAM" id="MobiDB-lite"/>
    </source>
</evidence>
<evidence type="ECO:0000313" key="2">
    <source>
        <dbReference type="EMBL" id="KFB37865.1"/>
    </source>
</evidence>
<name>A0A084VIS1_ANOSI</name>
<reference evidence="3" key="2">
    <citation type="submission" date="2020-05" db="UniProtKB">
        <authorList>
            <consortium name="EnsemblMetazoa"/>
        </authorList>
    </citation>
    <scope>IDENTIFICATION</scope>
</reference>
<reference evidence="2 4" key="1">
    <citation type="journal article" date="2014" name="BMC Genomics">
        <title>Genome sequence of Anopheles sinensis provides insight into genetics basis of mosquito competence for malaria parasites.</title>
        <authorList>
            <person name="Zhou D."/>
            <person name="Zhang D."/>
            <person name="Ding G."/>
            <person name="Shi L."/>
            <person name="Hou Q."/>
            <person name="Ye Y."/>
            <person name="Xu Y."/>
            <person name="Zhou H."/>
            <person name="Xiong C."/>
            <person name="Li S."/>
            <person name="Yu J."/>
            <person name="Hong S."/>
            <person name="Yu X."/>
            <person name="Zou P."/>
            <person name="Chen C."/>
            <person name="Chang X."/>
            <person name="Wang W."/>
            <person name="Lv Y."/>
            <person name="Sun Y."/>
            <person name="Ma L."/>
            <person name="Shen B."/>
            <person name="Zhu C."/>
        </authorList>
    </citation>
    <scope>NUCLEOTIDE SEQUENCE [LARGE SCALE GENOMIC DNA]</scope>
</reference>
<protein>
    <submittedName>
        <fullName evidence="2 3">Uncharacterized protein</fullName>
    </submittedName>
</protein>
<dbReference type="EMBL" id="ATLV01013387">
    <property type="status" value="NOT_ANNOTATED_CDS"/>
    <property type="molecule type" value="Genomic_DNA"/>
</dbReference>
<dbReference type="EMBL" id="KE524855">
    <property type="protein sequence ID" value="KFB37865.1"/>
    <property type="molecule type" value="Genomic_DNA"/>
</dbReference>
<feature type="compositionally biased region" description="Basic and acidic residues" evidence="1">
    <location>
        <begin position="31"/>
        <end position="40"/>
    </location>
</feature>
<evidence type="ECO:0000313" key="4">
    <source>
        <dbReference type="Proteomes" id="UP000030765"/>
    </source>
</evidence>
<feature type="region of interest" description="Disordered" evidence="1">
    <location>
        <begin position="1"/>
        <end position="20"/>
    </location>
</feature>
<proteinExistence type="predicted"/>
<feature type="compositionally biased region" description="Basic residues" evidence="1">
    <location>
        <begin position="48"/>
        <end position="66"/>
    </location>
</feature>
<accession>A0A084VIS1</accession>
<sequence>MFTVCCVPEGGSSGSCVQQKAHILPTVPPKASEDDRHQENQRLGCNKSGKKQAHKRNNSRRHNFDR</sequence>
<dbReference type="AlphaFoldDB" id="A0A084VIS1"/>
<keyword evidence="4" id="KW-1185">Reference proteome</keyword>
<dbReference type="VEuPathDB" id="VectorBase:ASIC005181"/>
<dbReference type="EnsemblMetazoa" id="ASIC005181-RA">
    <property type="protein sequence ID" value="ASIC005181-PA"/>
    <property type="gene ID" value="ASIC005181"/>
</dbReference>
<organism evidence="2">
    <name type="scientific">Anopheles sinensis</name>
    <name type="common">Mosquito</name>
    <dbReference type="NCBI Taxonomy" id="74873"/>
    <lineage>
        <taxon>Eukaryota</taxon>
        <taxon>Metazoa</taxon>
        <taxon>Ecdysozoa</taxon>
        <taxon>Arthropoda</taxon>
        <taxon>Hexapoda</taxon>
        <taxon>Insecta</taxon>
        <taxon>Pterygota</taxon>
        <taxon>Neoptera</taxon>
        <taxon>Endopterygota</taxon>
        <taxon>Diptera</taxon>
        <taxon>Nematocera</taxon>
        <taxon>Culicoidea</taxon>
        <taxon>Culicidae</taxon>
        <taxon>Anophelinae</taxon>
        <taxon>Anopheles</taxon>
    </lineage>
</organism>